<dbReference type="FunFam" id="3.40.50.1820:FF:000003">
    <property type="entry name" value="Dipeptidyl peptidase 4"/>
    <property type="match status" value="1"/>
</dbReference>
<dbReference type="InterPro" id="IPR050278">
    <property type="entry name" value="Serine_Prot_S9B/DPPIV"/>
</dbReference>
<comment type="similarity">
    <text evidence="1">Belongs to the peptidase S9B family. DPPIV subfamily.</text>
</comment>
<dbReference type="Gene3D" id="2.140.10.30">
    <property type="entry name" value="Dipeptidylpeptidase IV, N-terminal domain"/>
    <property type="match status" value="2"/>
</dbReference>
<dbReference type="Pfam" id="PF00326">
    <property type="entry name" value="Peptidase_S9"/>
    <property type="match status" value="1"/>
</dbReference>
<dbReference type="InterPro" id="IPR001375">
    <property type="entry name" value="Peptidase_S9_cat"/>
</dbReference>
<keyword evidence="2" id="KW-0325">Glycoprotein</keyword>
<dbReference type="GO" id="GO:0006508">
    <property type="term" value="P:proteolysis"/>
    <property type="evidence" value="ECO:0007669"/>
    <property type="project" value="InterPro"/>
</dbReference>
<organism evidence="7 8">
    <name type="scientific">Mythimna separata</name>
    <name type="common">Oriental armyworm</name>
    <name type="synonym">Pseudaletia separata</name>
    <dbReference type="NCBI Taxonomy" id="271217"/>
    <lineage>
        <taxon>Eukaryota</taxon>
        <taxon>Metazoa</taxon>
        <taxon>Ecdysozoa</taxon>
        <taxon>Arthropoda</taxon>
        <taxon>Hexapoda</taxon>
        <taxon>Insecta</taxon>
        <taxon>Pterygota</taxon>
        <taxon>Neoptera</taxon>
        <taxon>Endopterygota</taxon>
        <taxon>Lepidoptera</taxon>
        <taxon>Glossata</taxon>
        <taxon>Ditrysia</taxon>
        <taxon>Noctuoidea</taxon>
        <taxon>Noctuidae</taxon>
        <taxon>Noctuinae</taxon>
        <taxon>Hadenini</taxon>
        <taxon>Mythimna</taxon>
    </lineage>
</organism>
<sequence>MARASWWCMLAVLVASATAQTNFTLQDFLSGQFAQRGFLGRWISDTQFTYTVADQPGIWVYDVEKLEPDILVPGDLMALLETQNPILSPDGDFILASKNVQQVYRYSTTAEYSLYNIDTTDIIPVGLETGQRLQLCIFSSGQTHALAYVYKNNLFYKPSYNAQPIQITSDGVEGVVYNGHADWVYEEDVMYTGQATWFSTGGSYLAFASYDDTKVESYSYYYYDDKTDRDDPYPELVDLKYPKVGRDNPNAKLRVVNLANLVATNQPNFITIPPPAVVTADHIIGGVVWLTDEELAVHWLNRRQNHTVLRICNVVTSVCEEEERKQPNGWVPIAMPRFNSKGDLYVSLRWSLEQADKSIWQHLYVSVRIGDGEIQSHSITPGAFTVNNFIGMDESITAYYYTRTADDKPWQTEVHVAGAGAGCLSCHLELPDGGPCSWATATVSTGGRYMTITCSSPDEPSATFLIDPRVSASVAITYQLPPRAAGRRPVQLGHGHRQHWRPLHDHHLLLARRTLRHFPHRPQGECLSCHHISAATSSCRTAARAAGPRPPCHLELPDGGPCSWATATVSTGGRYMTITCSSPDEPSATFLIDPRLPSHISCHLELPDGGPCSWATATVSTGGRYMTITCSSPDEPSATFLIDPRLPSHISCHLELPDGGPCSWATATVSTGGRYMTITCSSPDEPSATFLIDPRLPSHISCHLELPDGGPCSWATATVSTGGRYMTITCSSPDEPSATFLIDPRLPSHISCHLELPDGGPCSWATATVSTGGRYMTITCSSPDEPSATFLIDPRLPSHISCHLELPDGGPCSWATATVSTGGRYMTITCSSPDEPSATFLIDPRLPSHISCHLELPDGGPCSWATATVSTGGRYMTITCSSPDEPSATFLIDPRENKTLSIWERNDNVRRNLVGKARWSSVITTVPLENGLPAPVRLLLPPDFDPSVKYPVVFYVYSGPNTQTVLNTFTVGYHAYLTTSRNIVYMLADGRGSGLKGQAMLYALNNKLGTVEVEDHFVILRQVLDKYSFLDRTRVGIWGHSYGGYATLLTMLKDDDKLFQCGVSGAPVTSWLYYNTMYTERYMGLPTEADNLKGYQEGDVTLLAEKLRGHDFFLMHGNADDNVHFQNAAKLMTALQKLDIPFEQMSYPDEAHSLSGVNLHRYNAMDRYWTRCLRLEDWY</sequence>
<evidence type="ECO:0000256" key="1">
    <source>
        <dbReference type="ARBA" id="ARBA00010036"/>
    </source>
</evidence>
<dbReference type="SUPFAM" id="SSF53474">
    <property type="entry name" value="alpha/beta-Hydrolases"/>
    <property type="match status" value="1"/>
</dbReference>
<dbReference type="Proteomes" id="UP001231518">
    <property type="component" value="Chromosome 10"/>
</dbReference>
<feature type="signal peptide" evidence="4">
    <location>
        <begin position="1"/>
        <end position="19"/>
    </location>
</feature>
<dbReference type="InterPro" id="IPR002469">
    <property type="entry name" value="Peptidase_S9B_N"/>
</dbReference>
<dbReference type="GO" id="GO:0008239">
    <property type="term" value="F:dipeptidyl-peptidase activity"/>
    <property type="evidence" value="ECO:0007669"/>
    <property type="project" value="TreeGrafter"/>
</dbReference>
<dbReference type="SUPFAM" id="SSF82171">
    <property type="entry name" value="DPP6 N-terminal domain-like"/>
    <property type="match status" value="1"/>
</dbReference>
<reference evidence="7" key="1">
    <citation type="submission" date="2023-03" db="EMBL/GenBank/DDBJ databases">
        <title>Chromosome-level genomes of two armyworms, Mythimna separata and Mythimna loreyi, provide insights into the biosynthesis and reception of sex pheromones.</title>
        <authorList>
            <person name="Zhao H."/>
        </authorList>
    </citation>
    <scope>NUCLEOTIDE SEQUENCE</scope>
    <source>
        <strain evidence="7">BeijingLab</strain>
        <tissue evidence="7">Pupa</tissue>
    </source>
</reference>
<evidence type="ECO:0000256" key="4">
    <source>
        <dbReference type="SAM" id="SignalP"/>
    </source>
</evidence>
<evidence type="ECO:0000259" key="5">
    <source>
        <dbReference type="Pfam" id="PF00326"/>
    </source>
</evidence>
<evidence type="ECO:0000256" key="2">
    <source>
        <dbReference type="ARBA" id="ARBA00023180"/>
    </source>
</evidence>
<gene>
    <name evidence="7" type="ORF">PYW07_000922</name>
</gene>
<evidence type="ECO:0000259" key="6">
    <source>
        <dbReference type="Pfam" id="PF00930"/>
    </source>
</evidence>
<feature type="domain" description="Peptidase S9 prolyl oligopeptidase catalytic" evidence="5">
    <location>
        <begin position="973"/>
        <end position="1174"/>
    </location>
</feature>
<keyword evidence="4" id="KW-0732">Signal</keyword>
<evidence type="ECO:0000256" key="3">
    <source>
        <dbReference type="ARBA" id="ARBA00072929"/>
    </source>
</evidence>
<accession>A0AAD7YST4</accession>
<protein>
    <recommendedName>
        <fullName evidence="3">Venom dipeptidyl peptidase 4</fullName>
    </recommendedName>
</protein>
<dbReference type="AlphaFoldDB" id="A0AAD7YST4"/>
<dbReference type="GO" id="GO:0008236">
    <property type="term" value="F:serine-type peptidase activity"/>
    <property type="evidence" value="ECO:0007669"/>
    <property type="project" value="InterPro"/>
</dbReference>
<dbReference type="InterPro" id="IPR029058">
    <property type="entry name" value="AB_hydrolase_fold"/>
</dbReference>
<evidence type="ECO:0000313" key="7">
    <source>
        <dbReference type="EMBL" id="KAJ8726224.1"/>
    </source>
</evidence>
<evidence type="ECO:0000313" key="8">
    <source>
        <dbReference type="Proteomes" id="UP001231518"/>
    </source>
</evidence>
<dbReference type="EMBL" id="JARGEI010000009">
    <property type="protein sequence ID" value="KAJ8726224.1"/>
    <property type="molecule type" value="Genomic_DNA"/>
</dbReference>
<dbReference type="Gene3D" id="3.40.50.1820">
    <property type="entry name" value="alpha/beta hydrolase"/>
    <property type="match status" value="1"/>
</dbReference>
<keyword evidence="8" id="KW-1185">Reference proteome</keyword>
<feature type="domain" description="Dipeptidylpeptidase IV N-terminal" evidence="6">
    <location>
        <begin position="88"/>
        <end position="460"/>
    </location>
</feature>
<proteinExistence type="inferred from homology"/>
<dbReference type="PANTHER" id="PTHR11731">
    <property type="entry name" value="PROTEASE FAMILY S9B,C DIPEPTIDYL-PEPTIDASE IV-RELATED"/>
    <property type="match status" value="1"/>
</dbReference>
<dbReference type="Pfam" id="PF00930">
    <property type="entry name" value="DPPIV_N"/>
    <property type="match status" value="1"/>
</dbReference>
<feature type="chain" id="PRO_5041957526" description="Venom dipeptidyl peptidase 4" evidence="4">
    <location>
        <begin position="20"/>
        <end position="1179"/>
    </location>
</feature>
<name>A0AAD7YST4_MYTSE</name>
<dbReference type="GO" id="GO:0005886">
    <property type="term" value="C:plasma membrane"/>
    <property type="evidence" value="ECO:0007669"/>
    <property type="project" value="TreeGrafter"/>
</dbReference>
<dbReference type="PANTHER" id="PTHR11731:SF154">
    <property type="entry name" value="VENOM DIPEPTIDYL PEPTIDASE 4-LIKE PROTEIN"/>
    <property type="match status" value="1"/>
</dbReference>
<comment type="caution">
    <text evidence="7">The sequence shown here is derived from an EMBL/GenBank/DDBJ whole genome shotgun (WGS) entry which is preliminary data.</text>
</comment>